<protein>
    <submittedName>
        <fullName evidence="1">Uncharacterized protein</fullName>
    </submittedName>
</protein>
<evidence type="ECO:0000313" key="1">
    <source>
        <dbReference type="EMBL" id="CZE47376.1"/>
    </source>
</evidence>
<proteinExistence type="predicted"/>
<dbReference type="AlphaFoldDB" id="A0A128EQF6"/>
<name>A0A128EQF6_9BACT</name>
<dbReference type="EMBL" id="FIZP01000003">
    <property type="protein sequence ID" value="CZE47376.1"/>
    <property type="molecule type" value="Genomic_DNA"/>
</dbReference>
<accession>A0A128EQF6</accession>
<gene>
    <name evidence="1" type="ORF">ERS672216_00849</name>
</gene>
<keyword evidence="2" id="KW-1185">Reference proteome</keyword>
<reference evidence="1 2" key="1">
    <citation type="submission" date="2016-02" db="EMBL/GenBank/DDBJ databases">
        <authorList>
            <consortium name="Pathogen Informatics"/>
        </authorList>
    </citation>
    <scope>NUCLEOTIDE SEQUENCE [LARGE SCALE GENOMIC DNA]</scope>
    <source>
        <strain evidence="1 2">RC20</strain>
    </source>
</reference>
<sequence length="96" mass="11530">MDIKDMEFSEKRLEISLEDMNDDEITKFKTEMYQALYLAIFKTANEQKKAKIRTYSSIENSNNTLSDDEFKKLKDKMQNIINQKKNREVLERLKNK</sequence>
<dbReference type="Proteomes" id="UP000069632">
    <property type="component" value="Unassembled WGS sequence"/>
</dbReference>
<dbReference type="RefSeq" id="WP_075494537.1">
    <property type="nucleotide sequence ID" value="NZ_CP053844.1"/>
</dbReference>
<organism evidence="1 2">
    <name type="scientific">Campylobacter geochelonis</name>
    <dbReference type="NCBI Taxonomy" id="1780362"/>
    <lineage>
        <taxon>Bacteria</taxon>
        <taxon>Pseudomonadati</taxon>
        <taxon>Campylobacterota</taxon>
        <taxon>Epsilonproteobacteria</taxon>
        <taxon>Campylobacterales</taxon>
        <taxon>Campylobacteraceae</taxon>
        <taxon>Campylobacter</taxon>
    </lineage>
</organism>
<evidence type="ECO:0000313" key="2">
    <source>
        <dbReference type="Proteomes" id="UP000069632"/>
    </source>
</evidence>